<organism evidence="1 2">
    <name type="scientific">Pyricularia grisea</name>
    <name type="common">Crabgrass-specific blast fungus</name>
    <name type="synonym">Magnaporthe grisea</name>
    <dbReference type="NCBI Taxonomy" id="148305"/>
    <lineage>
        <taxon>Eukaryota</taxon>
        <taxon>Fungi</taxon>
        <taxon>Dikarya</taxon>
        <taxon>Ascomycota</taxon>
        <taxon>Pezizomycotina</taxon>
        <taxon>Sordariomycetes</taxon>
        <taxon>Sordariomycetidae</taxon>
        <taxon>Magnaporthales</taxon>
        <taxon>Pyriculariaceae</taxon>
        <taxon>Pyricularia</taxon>
    </lineage>
</organism>
<dbReference type="GeneID" id="41962345"/>
<dbReference type="RefSeq" id="XP_030980564.1">
    <property type="nucleotide sequence ID" value="XM_031127436.1"/>
</dbReference>
<protein>
    <submittedName>
        <fullName evidence="2">Uncharacterized protein</fullName>
    </submittedName>
</protein>
<name>A0A6P8B0K0_PYRGI</name>
<dbReference type="AlphaFoldDB" id="A0A6P8B0K0"/>
<dbReference type="KEGG" id="pgri:PgNI_07423"/>
<accession>A0A6P8B0K0</accession>
<sequence length="268" mass="30761">MVLKIYTHHMACDQRPIMATHPGTDQPTKIMVDPYAQPIHCNPQTCPGDRDAEPLCRWHTCCRVRERVLGCPKGHQAQVNSSRLPHSRMVNHDCAMVHEVHIYERSTERCPLFPSTDTTAAHNTSASPFAAATIPPWPSIPTSAETEDMLKRWRTAPRETLTFVAARRALFRAGRDLHAAKRMVAERTRDDDEACRSGSVERQVLAREMLADAREHLRVVRGLWRLWALQVFMEEQVEGDQCVVLDDWFEPLRREFKALDKKVLLPLR</sequence>
<proteinExistence type="predicted"/>
<evidence type="ECO:0000313" key="1">
    <source>
        <dbReference type="Proteomes" id="UP000515153"/>
    </source>
</evidence>
<reference evidence="2" key="2">
    <citation type="submission" date="2019-10" db="EMBL/GenBank/DDBJ databases">
        <authorList>
            <consortium name="NCBI Genome Project"/>
        </authorList>
    </citation>
    <scope>NUCLEOTIDE SEQUENCE</scope>
    <source>
        <strain evidence="2">NI907</strain>
    </source>
</reference>
<gene>
    <name evidence="2" type="ORF">PgNI_07423</name>
</gene>
<evidence type="ECO:0000313" key="2">
    <source>
        <dbReference type="RefSeq" id="XP_030980564.1"/>
    </source>
</evidence>
<reference evidence="2" key="1">
    <citation type="journal article" date="2019" name="Mol. Biol. Evol.">
        <title>Blast fungal genomes show frequent chromosomal changes, gene gains and losses, and effector gene turnover.</title>
        <authorList>
            <person name="Gomez Luciano L.B."/>
            <person name="Jason Tsai I."/>
            <person name="Chuma I."/>
            <person name="Tosa Y."/>
            <person name="Chen Y.H."/>
            <person name="Li J.Y."/>
            <person name="Li M.Y."/>
            <person name="Jade Lu M.Y."/>
            <person name="Nakayashiki H."/>
            <person name="Li W.H."/>
        </authorList>
    </citation>
    <scope>NUCLEOTIDE SEQUENCE</scope>
    <source>
        <strain evidence="2">NI907</strain>
    </source>
</reference>
<dbReference type="Proteomes" id="UP000515153">
    <property type="component" value="Unplaced"/>
</dbReference>
<keyword evidence="1" id="KW-1185">Reference proteome</keyword>
<reference evidence="2" key="3">
    <citation type="submission" date="2025-08" db="UniProtKB">
        <authorList>
            <consortium name="RefSeq"/>
        </authorList>
    </citation>
    <scope>IDENTIFICATION</scope>
    <source>
        <strain evidence="2">NI907</strain>
    </source>
</reference>